<accession>A0AAX1WR72</accession>
<keyword evidence="2" id="KW-1185">Reference proteome</keyword>
<evidence type="ECO:0000313" key="2">
    <source>
        <dbReference type="Proteomes" id="UP000271868"/>
    </source>
</evidence>
<gene>
    <name evidence="1" type="ORF">EDC60_2805</name>
</gene>
<reference evidence="1 2" key="1">
    <citation type="submission" date="2018-11" db="EMBL/GenBank/DDBJ databases">
        <title>Genomic Encyclopedia of Type Strains, Phase IV (KMG-IV): sequencing the most valuable type-strain genomes for metagenomic binning, comparative biology and taxonomic classification.</title>
        <authorList>
            <person name="Goeker M."/>
        </authorList>
    </citation>
    <scope>NUCLEOTIDE SEQUENCE [LARGE SCALE GENOMIC DNA]</scope>
    <source>
        <strain evidence="1 2">DSM 15985</strain>
    </source>
</reference>
<dbReference type="Proteomes" id="UP000271868">
    <property type="component" value="Unassembled WGS sequence"/>
</dbReference>
<proteinExistence type="predicted"/>
<organism evidence="1 2">
    <name type="scientific">Diaphorobacter nitroreducens</name>
    <dbReference type="NCBI Taxonomy" id="164759"/>
    <lineage>
        <taxon>Bacteria</taxon>
        <taxon>Pseudomonadati</taxon>
        <taxon>Pseudomonadota</taxon>
        <taxon>Betaproteobacteria</taxon>
        <taxon>Burkholderiales</taxon>
        <taxon>Comamonadaceae</taxon>
        <taxon>Diaphorobacter</taxon>
    </lineage>
</organism>
<comment type="caution">
    <text evidence="1">The sequence shown here is derived from an EMBL/GenBank/DDBJ whole genome shotgun (WGS) entry which is preliminary data.</text>
</comment>
<evidence type="ECO:0000313" key="1">
    <source>
        <dbReference type="EMBL" id="ROR40286.1"/>
    </source>
</evidence>
<protein>
    <submittedName>
        <fullName evidence="1">Uncharacterized protein</fullName>
    </submittedName>
</protein>
<dbReference type="RefSeq" id="WP_123676457.1">
    <property type="nucleotide sequence ID" value="NZ_RJVL01000007.1"/>
</dbReference>
<sequence>MVHLDCSGIWFGSQLDEKHLFEWAAEIPGFLRWEQDTLVVRSRLSEASLRDLLSLFSRYEIPMAQLSQFRTSTNEHWFAAPHMYWHKRVFGGKKPNRALQRTASGGR</sequence>
<dbReference type="EMBL" id="RJVL01000007">
    <property type="protein sequence ID" value="ROR40286.1"/>
    <property type="molecule type" value="Genomic_DNA"/>
</dbReference>
<dbReference type="AlphaFoldDB" id="A0AAX1WR72"/>
<name>A0AAX1WR72_9BURK</name>